<dbReference type="Pfam" id="PF02457">
    <property type="entry name" value="DAC"/>
    <property type="match status" value="1"/>
</dbReference>
<feature type="transmembrane region" description="Helical" evidence="10">
    <location>
        <begin position="6"/>
        <end position="25"/>
    </location>
</feature>
<sequence length="261" mass="28836">MESQTIISLGILDVVDILLVAYLLYRLYAMIRGTTAMAIFIGISVVYAFWLVVRALNMELTGAILGQVMGVGMIALIIVFQQEIRRFLLYMGTRYLERRHMPFSRFFAKSRRQFSSPIIAEIVAAATQMGREKVGALIVLTRHNGLQEIVEKGVQIDANVKARLLENIFFKNSPLHDGAAVLSHERIAAAQCILPVSQNPAIPRRLGLRHRAAIGLTEESDALVLVVSEETGAISLVEDGEITEGYNATSLTADLQQRLAV</sequence>
<dbReference type="InterPro" id="IPR003390">
    <property type="entry name" value="DNA_integrity_scan_DisA_N"/>
</dbReference>
<dbReference type="Gene3D" id="3.40.1700.10">
    <property type="entry name" value="DNA integrity scanning protein, DisA, N-terminal domain"/>
    <property type="match status" value="1"/>
</dbReference>
<comment type="caution">
    <text evidence="10">Lacks conserved residue(s) required for the propagation of feature annotation.</text>
</comment>
<keyword evidence="9 10" id="KW-0472">Membrane</keyword>
<evidence type="ECO:0000259" key="11">
    <source>
        <dbReference type="PROSITE" id="PS51794"/>
    </source>
</evidence>
<dbReference type="GO" id="GO:0005524">
    <property type="term" value="F:ATP binding"/>
    <property type="evidence" value="ECO:0007669"/>
    <property type="project" value="UniProtKB-UniRule"/>
</dbReference>
<dbReference type="GO" id="GO:0006171">
    <property type="term" value="P:cAMP biosynthetic process"/>
    <property type="evidence" value="ECO:0007669"/>
    <property type="project" value="InterPro"/>
</dbReference>
<dbReference type="FunFam" id="3.40.1700.10:FF:000002">
    <property type="entry name" value="Diadenylate cyclase"/>
    <property type="match status" value="1"/>
</dbReference>
<dbReference type="AlphaFoldDB" id="A0A0Q4B7W7"/>
<dbReference type="InterPro" id="IPR045585">
    <property type="entry name" value="CdaA_N"/>
</dbReference>
<evidence type="ECO:0000256" key="6">
    <source>
        <dbReference type="ARBA" id="ARBA00022741"/>
    </source>
</evidence>
<comment type="caution">
    <text evidence="12">The sequence shown here is derived from an EMBL/GenBank/DDBJ whole genome shotgun (WGS) entry which is preliminary data.</text>
</comment>
<dbReference type="PANTHER" id="PTHR34185:SF1">
    <property type="entry name" value="DIADENYLATE CYCLASE"/>
    <property type="match status" value="1"/>
</dbReference>
<dbReference type="STRING" id="1702214.AL399_04485"/>
<evidence type="ECO:0000256" key="9">
    <source>
        <dbReference type="ARBA" id="ARBA00023136"/>
    </source>
</evidence>
<dbReference type="NCBIfam" id="TIGR00159">
    <property type="entry name" value="diadenylate cyclase CdaA"/>
    <property type="match status" value="1"/>
</dbReference>
<dbReference type="GO" id="GO:0106408">
    <property type="term" value="F:diadenylate cyclase activity"/>
    <property type="evidence" value="ECO:0007669"/>
    <property type="project" value="UniProtKB-EC"/>
</dbReference>
<reference evidence="12" key="1">
    <citation type="submission" date="2015-08" db="EMBL/GenBank/DDBJ databases">
        <title>Candidatus Bacteriodes Periocalifornicus.</title>
        <authorList>
            <person name="McLean J.S."/>
            <person name="Kelley S."/>
        </authorList>
    </citation>
    <scope>NUCLEOTIDE SEQUENCE [LARGE SCALE GENOMIC DNA]</scope>
    <source>
        <strain evidence="12">12B</strain>
    </source>
</reference>
<dbReference type="PANTHER" id="PTHR34185">
    <property type="entry name" value="DIADENYLATE CYCLASE"/>
    <property type="match status" value="1"/>
</dbReference>
<accession>A0A0Q4B7W7</accession>
<comment type="subunit">
    <text evidence="10">Probably a homodimer.</text>
</comment>
<dbReference type="Proteomes" id="UP000054172">
    <property type="component" value="Unassembled WGS sequence"/>
</dbReference>
<keyword evidence="2 10" id="KW-1003">Cell membrane</keyword>
<evidence type="ECO:0000313" key="12">
    <source>
        <dbReference type="EMBL" id="KQM08924.1"/>
    </source>
</evidence>
<dbReference type="SUPFAM" id="SSF143597">
    <property type="entry name" value="YojJ-like"/>
    <property type="match status" value="1"/>
</dbReference>
<organism evidence="12 13">
    <name type="scientific">Candidatus [Bacteroides] periocalifornicus</name>
    <dbReference type="NCBI Taxonomy" id="1702214"/>
    <lineage>
        <taxon>Bacteria</taxon>
        <taxon>Pseudomonadati</taxon>
        <taxon>Bacteroidota</taxon>
    </lineage>
</organism>
<keyword evidence="13" id="KW-1185">Reference proteome</keyword>
<dbReference type="PROSITE" id="PS51794">
    <property type="entry name" value="DAC"/>
    <property type="match status" value="1"/>
</dbReference>
<protein>
    <recommendedName>
        <fullName evidence="10">Diadenylate cyclase</fullName>
        <shortName evidence="10">DAC</shortName>
        <ecNumber evidence="10">2.7.7.85</ecNumber>
    </recommendedName>
    <alternativeName>
        <fullName evidence="10">Cyclic-di-AMP synthase</fullName>
        <shortName evidence="10">c-di-AMP synthase</shortName>
    </alternativeName>
</protein>
<keyword evidence="7 10" id="KW-0067">ATP-binding</keyword>
<name>A0A0Q4B7W7_9BACT</name>
<comment type="function">
    <text evidence="10">Catalyzes the condensation of 2 ATP molecules into cyclic di-AMP (c-di-AMP), a second messenger used to regulate differing processes in different bacteria.</text>
</comment>
<dbReference type="InterPro" id="IPR034701">
    <property type="entry name" value="CdaA"/>
</dbReference>
<dbReference type="EC" id="2.7.7.85" evidence="10"/>
<keyword evidence="3 10" id="KW-0808">Transferase</keyword>
<dbReference type="InterPro" id="IPR050338">
    <property type="entry name" value="DisA"/>
</dbReference>
<evidence type="ECO:0000256" key="3">
    <source>
        <dbReference type="ARBA" id="ARBA00022679"/>
    </source>
</evidence>
<keyword evidence="4 10" id="KW-0812">Transmembrane</keyword>
<gene>
    <name evidence="10" type="primary">dacA</name>
    <name evidence="12" type="ORF">AL399_04485</name>
</gene>
<evidence type="ECO:0000256" key="5">
    <source>
        <dbReference type="ARBA" id="ARBA00022695"/>
    </source>
</evidence>
<dbReference type="GO" id="GO:0004016">
    <property type="term" value="F:adenylate cyclase activity"/>
    <property type="evidence" value="ECO:0007669"/>
    <property type="project" value="UniProtKB-UniRule"/>
</dbReference>
<keyword evidence="6 10" id="KW-0547">Nucleotide-binding</keyword>
<dbReference type="PATRIC" id="fig|1702214.3.peg.1806"/>
<evidence type="ECO:0000256" key="10">
    <source>
        <dbReference type="HAMAP-Rule" id="MF_01499"/>
    </source>
</evidence>
<evidence type="ECO:0000256" key="8">
    <source>
        <dbReference type="ARBA" id="ARBA00022989"/>
    </source>
</evidence>
<feature type="transmembrane region" description="Helical" evidence="10">
    <location>
        <begin position="62"/>
        <end position="80"/>
    </location>
</feature>
<dbReference type="InterPro" id="IPR036888">
    <property type="entry name" value="DNA_integrity_DisA_N_sf"/>
</dbReference>
<keyword evidence="8 10" id="KW-1133">Transmembrane helix</keyword>
<dbReference type="InterPro" id="IPR014046">
    <property type="entry name" value="C-di-AMP_synthase"/>
</dbReference>
<evidence type="ECO:0000256" key="1">
    <source>
        <dbReference type="ARBA" id="ARBA00000877"/>
    </source>
</evidence>
<feature type="domain" description="DAC" evidence="11">
    <location>
        <begin position="81"/>
        <end position="248"/>
    </location>
</feature>
<comment type="similarity">
    <text evidence="10">Belongs to the adenylate cyclase family. DacA/CdaA subfamily.</text>
</comment>
<evidence type="ECO:0000313" key="13">
    <source>
        <dbReference type="Proteomes" id="UP000054172"/>
    </source>
</evidence>
<dbReference type="EMBL" id="LIIK01000017">
    <property type="protein sequence ID" value="KQM08924.1"/>
    <property type="molecule type" value="Genomic_DNA"/>
</dbReference>
<proteinExistence type="inferred from homology"/>
<dbReference type="Pfam" id="PF19293">
    <property type="entry name" value="CdaA_N"/>
    <property type="match status" value="1"/>
</dbReference>
<evidence type="ECO:0000256" key="2">
    <source>
        <dbReference type="ARBA" id="ARBA00022475"/>
    </source>
</evidence>
<evidence type="ECO:0000256" key="7">
    <source>
        <dbReference type="ARBA" id="ARBA00022840"/>
    </source>
</evidence>
<keyword evidence="5 10" id="KW-0548">Nucleotidyltransferase</keyword>
<dbReference type="PIRSF" id="PIRSF004793">
    <property type="entry name" value="UCP004793"/>
    <property type="match status" value="1"/>
</dbReference>
<evidence type="ECO:0000256" key="4">
    <source>
        <dbReference type="ARBA" id="ARBA00022692"/>
    </source>
</evidence>
<comment type="catalytic activity">
    <reaction evidence="1 10">
        <text>2 ATP = 3',3'-c-di-AMP + 2 diphosphate</text>
        <dbReference type="Rhea" id="RHEA:35655"/>
        <dbReference type="ChEBI" id="CHEBI:30616"/>
        <dbReference type="ChEBI" id="CHEBI:33019"/>
        <dbReference type="ChEBI" id="CHEBI:71500"/>
        <dbReference type="EC" id="2.7.7.85"/>
    </reaction>
</comment>
<dbReference type="HAMAP" id="MF_01499">
    <property type="entry name" value="DacA"/>
    <property type="match status" value="1"/>
</dbReference>
<feature type="transmembrane region" description="Helical" evidence="10">
    <location>
        <begin position="37"/>
        <end position="56"/>
    </location>
</feature>